<dbReference type="InterPro" id="IPR018756">
    <property type="entry name" value="DUF2314"/>
</dbReference>
<dbReference type="OrthoDB" id="884440at2"/>
<accession>A0A3S4FRS9</accession>
<gene>
    <name evidence="2" type="ORF">MB901379_02862</name>
</gene>
<dbReference type="RefSeq" id="WP_158017194.1">
    <property type="nucleotide sequence ID" value="NZ_CBCSKE010000044.1"/>
</dbReference>
<evidence type="ECO:0000313" key="3">
    <source>
        <dbReference type="Proteomes" id="UP000269998"/>
    </source>
</evidence>
<keyword evidence="3" id="KW-1185">Reference proteome</keyword>
<dbReference type="EMBL" id="LR130759">
    <property type="protein sequence ID" value="VDM89289.1"/>
    <property type="molecule type" value="Genomic_DNA"/>
</dbReference>
<evidence type="ECO:0000313" key="2">
    <source>
        <dbReference type="EMBL" id="VDM89289.1"/>
    </source>
</evidence>
<feature type="domain" description="DUF2314" evidence="1">
    <location>
        <begin position="313"/>
        <end position="420"/>
    </location>
</feature>
<sequence>MSPDCLQQGKAPTELIPAGSLQDGGIACTFAIYYLPLPSGDPFDTVNGLLTNTFNGFRQADALHGDETEPTVSASVTVDPHRNYPPPDPEFVGLFNHGVSPQQAIALQGTQTAFILNFSCPIEHGWGPLRAMQQLTGDLAAATGGLIWDAETREMFTPAAWNELRVDRWTGRTPDINDHTIIHAYEIDGKMRVITLGMAKFGLPDVVVNDVPRSACSNVGHLVNVFCQAIAERPMVQHPGEFDLDYRRFKPNATGAAPLTVKIGRHHDGDPLNRLLEITFDRGPGHDAHARRRAILAAAFESEPSIVPATHDDAVEAASRRARAKLPALRALFHQGLPPGELMQVKAPFEGPNSIREYMWVDVVSWNGDEITGLLVNEPFNIPGLRAGQMVVVEQSTVFDYKHQRRDGTISGNETEKLVRSTLN</sequence>
<proteinExistence type="predicted"/>
<dbReference type="Pfam" id="PF10077">
    <property type="entry name" value="DUF2314"/>
    <property type="match status" value="1"/>
</dbReference>
<dbReference type="AlphaFoldDB" id="A0A3S4FRS9"/>
<protein>
    <recommendedName>
        <fullName evidence="1">DUF2314 domain-containing protein</fullName>
    </recommendedName>
</protein>
<dbReference type="KEGG" id="mbai:MB901379_02862"/>
<reference evidence="3" key="1">
    <citation type="submission" date="2018-02" db="EMBL/GenBank/DDBJ databases">
        <authorList>
            <person name="Seth-Smith MB H."/>
            <person name="Seth-Smith H."/>
        </authorList>
    </citation>
    <scope>NUCLEOTIDE SEQUENCE [LARGE SCALE GENOMIC DNA]</scope>
</reference>
<organism evidence="2 3">
    <name type="scientific">Mycobacterium basiliense</name>
    <dbReference type="NCBI Taxonomy" id="2094119"/>
    <lineage>
        <taxon>Bacteria</taxon>
        <taxon>Bacillati</taxon>
        <taxon>Actinomycetota</taxon>
        <taxon>Actinomycetes</taxon>
        <taxon>Mycobacteriales</taxon>
        <taxon>Mycobacteriaceae</taxon>
        <taxon>Mycobacterium</taxon>
    </lineage>
</organism>
<dbReference type="Proteomes" id="UP000269998">
    <property type="component" value="Chromosome"/>
</dbReference>
<evidence type="ECO:0000259" key="1">
    <source>
        <dbReference type="Pfam" id="PF10077"/>
    </source>
</evidence>
<name>A0A3S4FRS9_9MYCO</name>